<name>A0A077LUS8_9MICO</name>
<dbReference type="Proteomes" id="UP000035721">
    <property type="component" value="Unassembled WGS sequence"/>
</dbReference>
<dbReference type="RefSeq" id="WP_048550406.1">
    <property type="nucleotide sequence ID" value="NZ_HF570958.1"/>
</dbReference>
<sequence>MTKYTAANGIPFTDEDIDRWAAQDESEEGYTGTHLGPSRPGRPVSVGETARPFTLRLDAARRARLDAAAHERHMTASQLMRELIDSL</sequence>
<evidence type="ECO:0000313" key="2">
    <source>
        <dbReference type="EMBL" id="CCH77653.1"/>
    </source>
</evidence>
<feature type="region of interest" description="Disordered" evidence="1">
    <location>
        <begin position="24"/>
        <end position="47"/>
    </location>
</feature>
<dbReference type="EMBL" id="CAJB01000124">
    <property type="protein sequence ID" value="CCH77653.1"/>
    <property type="molecule type" value="Genomic_DNA"/>
</dbReference>
<evidence type="ECO:0008006" key="4">
    <source>
        <dbReference type="Google" id="ProtNLM"/>
    </source>
</evidence>
<evidence type="ECO:0000256" key="1">
    <source>
        <dbReference type="SAM" id="MobiDB-lite"/>
    </source>
</evidence>
<gene>
    <name evidence="2" type="ORF">BN12_210021</name>
</gene>
<proteinExistence type="predicted"/>
<dbReference type="OrthoDB" id="3710927at2"/>
<accession>A0A077LUS8</accession>
<evidence type="ECO:0000313" key="3">
    <source>
        <dbReference type="Proteomes" id="UP000035721"/>
    </source>
</evidence>
<reference evidence="2 3" key="1">
    <citation type="journal article" date="2013" name="ISME J.">
        <title>A metabolic model for members of the genus Tetrasphaera involved in enhanced biological phosphorus removal.</title>
        <authorList>
            <person name="Kristiansen R."/>
            <person name="Nguyen H.T.T."/>
            <person name="Saunders A.M."/>
            <person name="Nielsen J.L."/>
            <person name="Wimmer R."/>
            <person name="Le V.Q."/>
            <person name="McIlroy S.J."/>
            <person name="Petrovski S."/>
            <person name="Seviour R.J."/>
            <person name="Calteau A."/>
            <person name="Nielsen K.L."/>
            <person name="Nielsen P.H."/>
        </authorList>
    </citation>
    <scope>NUCLEOTIDE SEQUENCE [LARGE SCALE GENOMIC DNA]</scope>
    <source>
        <strain evidence="2 3">T1-X7</strain>
    </source>
</reference>
<comment type="caution">
    <text evidence="2">The sequence shown here is derived from an EMBL/GenBank/DDBJ whole genome shotgun (WGS) entry which is preliminary data.</text>
</comment>
<keyword evidence="3" id="KW-1185">Reference proteome</keyword>
<protein>
    <recommendedName>
        <fullName evidence="4">DNA polymerase II</fullName>
    </recommendedName>
</protein>
<dbReference type="AlphaFoldDB" id="A0A077LUS8"/>
<dbReference type="STRING" id="1194083.BN12_210021"/>
<organism evidence="2 3">
    <name type="scientific">Nostocoides japonicum T1-X7</name>
    <dbReference type="NCBI Taxonomy" id="1194083"/>
    <lineage>
        <taxon>Bacteria</taxon>
        <taxon>Bacillati</taxon>
        <taxon>Actinomycetota</taxon>
        <taxon>Actinomycetes</taxon>
        <taxon>Micrococcales</taxon>
        <taxon>Intrasporangiaceae</taxon>
        <taxon>Nostocoides</taxon>
    </lineage>
</organism>